<keyword evidence="2" id="KW-1185">Reference proteome</keyword>
<evidence type="ECO:0000313" key="1">
    <source>
        <dbReference type="EMBL" id="PTL87857.1"/>
    </source>
</evidence>
<evidence type="ECO:0000313" key="2">
    <source>
        <dbReference type="Proteomes" id="UP000241022"/>
    </source>
</evidence>
<gene>
    <name evidence="1" type="ORF">A7X95_00820</name>
</gene>
<reference evidence="1 2" key="2">
    <citation type="submission" date="2018-04" db="EMBL/GenBank/DDBJ databases">
        <title>Transcriptomics of ammonia oxidizing archaea.</title>
        <authorList>
            <person name="Carini P."/>
        </authorList>
    </citation>
    <scope>NUCLEOTIDE SEQUENCE [LARGE SCALE GENOMIC DNA]</scope>
    <source>
        <strain evidence="1 2">U25</strain>
    </source>
</reference>
<name>A0A2R6TB40_9ARCH</name>
<reference evidence="2" key="1">
    <citation type="submission" date="2016-05" db="EMBL/GenBank/DDBJ databases">
        <authorList>
            <person name="Dupont C."/>
            <person name="Santoro A."/>
        </authorList>
    </citation>
    <scope>NUCLEOTIDE SEQUENCE [LARGE SCALE GENOMIC DNA]</scope>
    <source>
        <strain evidence="2">U25</strain>
    </source>
</reference>
<dbReference type="AlphaFoldDB" id="A0A2R6TB40"/>
<comment type="caution">
    <text evidence="1">The sequence shown here is derived from an EMBL/GenBank/DDBJ whole genome shotgun (WGS) entry which is preliminary data.</text>
</comment>
<dbReference type="Proteomes" id="UP000241022">
    <property type="component" value="Unassembled WGS sequence"/>
</dbReference>
<sequence>MSIRRGNLRIIDQNLLFDMQTEDSNLKQDFWENANKYSWSNGEYEFLKEMSFIMVNLHHQNKTEE</sequence>
<protein>
    <submittedName>
        <fullName evidence="1">Uncharacterized protein</fullName>
    </submittedName>
</protein>
<dbReference type="EMBL" id="LXWN01000001">
    <property type="protein sequence ID" value="PTL87857.1"/>
    <property type="molecule type" value="Genomic_DNA"/>
</dbReference>
<accession>A0A2R6TB40</accession>
<organism evidence="1 2">
    <name type="scientific">Candidatus Nitrosopelagicus brevis</name>
    <dbReference type="NCBI Taxonomy" id="1410606"/>
    <lineage>
        <taxon>Archaea</taxon>
        <taxon>Nitrososphaerota</taxon>
    </lineage>
</organism>
<proteinExistence type="predicted"/>